<evidence type="ECO:0000313" key="1">
    <source>
        <dbReference type="EMBL" id="QDT38864.1"/>
    </source>
</evidence>
<name>A0A517R4R1_9PLAN</name>
<sequence>MRQTRFAPPLESAYAYRQAIPTGKRSEDWGEELSLCGDGSWPASAAFCDRSCGDPYLFSSFPYPV</sequence>
<organism evidence="1 2">
    <name type="scientific">Stratiformator vulcanicus</name>
    <dbReference type="NCBI Taxonomy" id="2527980"/>
    <lineage>
        <taxon>Bacteria</taxon>
        <taxon>Pseudomonadati</taxon>
        <taxon>Planctomycetota</taxon>
        <taxon>Planctomycetia</taxon>
        <taxon>Planctomycetales</taxon>
        <taxon>Planctomycetaceae</taxon>
        <taxon>Stratiformator</taxon>
    </lineage>
</organism>
<dbReference type="AlphaFoldDB" id="A0A517R4R1"/>
<dbReference type="EMBL" id="CP036268">
    <property type="protein sequence ID" value="QDT38864.1"/>
    <property type="molecule type" value="Genomic_DNA"/>
</dbReference>
<gene>
    <name evidence="1" type="ORF">Pan189_32630</name>
</gene>
<dbReference type="Proteomes" id="UP000317318">
    <property type="component" value="Chromosome"/>
</dbReference>
<reference evidence="1 2" key="1">
    <citation type="submission" date="2019-02" db="EMBL/GenBank/DDBJ databases">
        <title>Deep-cultivation of Planctomycetes and their phenomic and genomic characterization uncovers novel biology.</title>
        <authorList>
            <person name="Wiegand S."/>
            <person name="Jogler M."/>
            <person name="Boedeker C."/>
            <person name="Pinto D."/>
            <person name="Vollmers J."/>
            <person name="Rivas-Marin E."/>
            <person name="Kohn T."/>
            <person name="Peeters S.H."/>
            <person name="Heuer A."/>
            <person name="Rast P."/>
            <person name="Oberbeckmann S."/>
            <person name="Bunk B."/>
            <person name="Jeske O."/>
            <person name="Meyerdierks A."/>
            <person name="Storesund J.E."/>
            <person name="Kallscheuer N."/>
            <person name="Luecker S."/>
            <person name="Lage O.M."/>
            <person name="Pohl T."/>
            <person name="Merkel B.J."/>
            <person name="Hornburger P."/>
            <person name="Mueller R.-W."/>
            <person name="Bruemmer F."/>
            <person name="Labrenz M."/>
            <person name="Spormann A.M."/>
            <person name="Op den Camp H."/>
            <person name="Overmann J."/>
            <person name="Amann R."/>
            <person name="Jetten M.S.M."/>
            <person name="Mascher T."/>
            <person name="Medema M.H."/>
            <person name="Devos D.P."/>
            <person name="Kaster A.-K."/>
            <person name="Ovreas L."/>
            <person name="Rohde M."/>
            <person name="Galperin M.Y."/>
            <person name="Jogler C."/>
        </authorList>
    </citation>
    <scope>NUCLEOTIDE SEQUENCE [LARGE SCALE GENOMIC DNA]</scope>
    <source>
        <strain evidence="1 2">Pan189</strain>
    </source>
</reference>
<proteinExistence type="predicted"/>
<protein>
    <submittedName>
        <fullName evidence="1">Uncharacterized protein</fullName>
    </submittedName>
</protein>
<dbReference type="KEGG" id="svp:Pan189_32630"/>
<evidence type="ECO:0000313" key="2">
    <source>
        <dbReference type="Proteomes" id="UP000317318"/>
    </source>
</evidence>
<accession>A0A517R4R1</accession>
<keyword evidence="2" id="KW-1185">Reference proteome</keyword>